<evidence type="ECO:0000256" key="3">
    <source>
        <dbReference type="ARBA" id="ARBA00022603"/>
    </source>
</evidence>
<dbReference type="RefSeq" id="WP_308981264.1">
    <property type="nucleotide sequence ID" value="NZ_JAVIDL010000010.1"/>
</dbReference>
<evidence type="ECO:0000313" key="9">
    <source>
        <dbReference type="EMBL" id="MDQ8935497.1"/>
    </source>
</evidence>
<dbReference type="CDD" id="cd02440">
    <property type="entry name" value="AdoMet_MTases"/>
    <property type="match status" value="1"/>
</dbReference>
<dbReference type="PANTHER" id="PTHR47816:SF4">
    <property type="entry name" value="RIBOSOMAL RNA SMALL SUBUNIT METHYLTRANSFERASE C"/>
    <property type="match status" value="1"/>
</dbReference>
<protein>
    <recommendedName>
        <fullName evidence="6">Ribosomal RNA small subunit methyltransferase C</fullName>
        <ecNumber evidence="6">2.1.1.172</ecNumber>
    </recommendedName>
    <alternativeName>
        <fullName evidence="6">16S rRNA m2G1207 methyltransferase</fullName>
    </alternativeName>
    <alternativeName>
        <fullName evidence="6">rRNA (guanine-N(2)-)-methyltransferase RsmC</fullName>
    </alternativeName>
</protein>
<dbReference type="Gene3D" id="3.40.50.150">
    <property type="entry name" value="Vaccinia Virus protein VP39"/>
    <property type="match status" value="2"/>
</dbReference>
<evidence type="ECO:0000256" key="2">
    <source>
        <dbReference type="ARBA" id="ARBA00022552"/>
    </source>
</evidence>
<dbReference type="EMBL" id="JAVIDL010000010">
    <property type="protein sequence ID" value="MDQ8935497.1"/>
    <property type="molecule type" value="Genomic_DNA"/>
</dbReference>
<dbReference type="Proteomes" id="UP001243844">
    <property type="component" value="Unassembled WGS sequence"/>
</dbReference>
<gene>
    <name evidence="6" type="primary">rsmC</name>
    <name evidence="9" type="ORF">RFH47_07120</name>
</gene>
<evidence type="ECO:0000259" key="7">
    <source>
        <dbReference type="Pfam" id="PF05175"/>
    </source>
</evidence>
<dbReference type="AlphaFoldDB" id="A0AAW8J7T2"/>
<comment type="catalytic activity">
    <reaction evidence="6">
        <text>guanosine(1207) in 16S rRNA + S-adenosyl-L-methionine = N(2)-methylguanosine(1207) in 16S rRNA + S-adenosyl-L-homocysteine + H(+)</text>
        <dbReference type="Rhea" id="RHEA:42736"/>
        <dbReference type="Rhea" id="RHEA-COMP:10213"/>
        <dbReference type="Rhea" id="RHEA-COMP:10214"/>
        <dbReference type="ChEBI" id="CHEBI:15378"/>
        <dbReference type="ChEBI" id="CHEBI:57856"/>
        <dbReference type="ChEBI" id="CHEBI:59789"/>
        <dbReference type="ChEBI" id="CHEBI:74269"/>
        <dbReference type="ChEBI" id="CHEBI:74481"/>
        <dbReference type="EC" id="2.1.1.172"/>
    </reaction>
</comment>
<evidence type="ECO:0000256" key="6">
    <source>
        <dbReference type="HAMAP-Rule" id="MF_01862"/>
    </source>
</evidence>
<accession>A0AAW8J7T2</accession>
<organism evidence="9 10">
    <name type="scientific">Acinetobacter rudis</name>
    <dbReference type="NCBI Taxonomy" id="632955"/>
    <lineage>
        <taxon>Bacteria</taxon>
        <taxon>Pseudomonadati</taxon>
        <taxon>Pseudomonadota</taxon>
        <taxon>Gammaproteobacteria</taxon>
        <taxon>Moraxellales</taxon>
        <taxon>Moraxellaceae</taxon>
        <taxon>Acinetobacter</taxon>
    </lineage>
</organism>
<comment type="function">
    <text evidence="6">Specifically methylates the guanine in position 1207 of 16S rRNA in the 30S particle.</text>
</comment>
<dbReference type="HAMAP" id="MF_01862">
    <property type="entry name" value="16SrRNA_methyltr_C"/>
    <property type="match status" value="1"/>
</dbReference>
<dbReference type="PANTHER" id="PTHR47816">
    <property type="entry name" value="RIBOSOMAL RNA SMALL SUBUNIT METHYLTRANSFERASE C"/>
    <property type="match status" value="1"/>
</dbReference>
<evidence type="ECO:0000259" key="8">
    <source>
        <dbReference type="Pfam" id="PF08468"/>
    </source>
</evidence>
<dbReference type="PROSITE" id="PS00092">
    <property type="entry name" value="N6_MTASE"/>
    <property type="match status" value="1"/>
</dbReference>
<proteinExistence type="inferred from homology"/>
<dbReference type="InterPro" id="IPR029063">
    <property type="entry name" value="SAM-dependent_MTases_sf"/>
</dbReference>
<evidence type="ECO:0000256" key="4">
    <source>
        <dbReference type="ARBA" id="ARBA00022679"/>
    </source>
</evidence>
<comment type="caution">
    <text evidence="9">The sequence shown here is derived from an EMBL/GenBank/DDBJ whole genome shotgun (WGS) entry which is preliminary data.</text>
</comment>
<feature type="domain" description="Methyltransferase small N-terminal" evidence="8">
    <location>
        <begin position="5"/>
        <end position="156"/>
    </location>
</feature>
<dbReference type="Pfam" id="PF05175">
    <property type="entry name" value="MTS"/>
    <property type="match status" value="1"/>
</dbReference>
<evidence type="ECO:0000313" key="10">
    <source>
        <dbReference type="Proteomes" id="UP001243844"/>
    </source>
</evidence>
<comment type="similarity">
    <text evidence="6">Belongs to the methyltransferase superfamily. RsmC family.</text>
</comment>
<sequence length="346" mass="38880">MDTRSEVVIRQQHALNGRVLFINAPADQLIDQLDADINATVWTWNYADHLYHCKMQHNSYFAVELPAQSFDQAIIFVPKSKNLLEYILHQVISHFDIGQNIFLVGEKKGGVERAAKQLKNYGKTFKLDSARHCQMWQATLEHNISPLPIESWIKNYSIKTDEFNLEICALPGVFSQDHLDIGTAVLLPYLKQVKSGTLADFGCGAGVLSCCLAKLNDHNIIHALDVDAFALKSTELSFERNQLDRSRLHLHAVTGIQDAPTGLDAVISNPPFHQGIHTNYAASENLCQTAKAHLKPQGELWIVANRFLNYASIIEQQFGQAQIKTDQNGFKVIYACTSQHTFKEPQ</sequence>
<keyword evidence="4 6" id="KW-0808">Transferase</keyword>
<dbReference type="SUPFAM" id="SSF53335">
    <property type="entry name" value="S-adenosyl-L-methionine-dependent methyltransferases"/>
    <property type="match status" value="1"/>
</dbReference>
<reference evidence="9" key="1">
    <citation type="submission" date="2023-08" db="EMBL/GenBank/DDBJ databases">
        <title>Emergence of clinically-relevant ST2 carbapenem-resistant Acinetobacter baumannii strains in hospital sewages in Zhejiang, East of China.</title>
        <authorList>
            <person name="Kaichao C."/>
            <person name="Zhang R."/>
        </authorList>
    </citation>
    <scope>NUCLEOTIDE SEQUENCE</scope>
    <source>
        <strain evidence="9">M-RB-37</strain>
    </source>
</reference>
<dbReference type="InterPro" id="IPR046977">
    <property type="entry name" value="RsmC/RlmG"/>
</dbReference>
<dbReference type="InterPro" id="IPR002052">
    <property type="entry name" value="DNA_methylase_N6_adenine_CS"/>
</dbReference>
<dbReference type="GO" id="GO:0003676">
    <property type="term" value="F:nucleic acid binding"/>
    <property type="evidence" value="ECO:0007669"/>
    <property type="project" value="InterPro"/>
</dbReference>
<comment type="subunit">
    <text evidence="6">Monomer.</text>
</comment>
<keyword evidence="3 6" id="KW-0489">Methyltransferase</keyword>
<name>A0AAW8J7T2_9GAMM</name>
<feature type="domain" description="Methyltransferase small" evidence="7">
    <location>
        <begin position="165"/>
        <end position="333"/>
    </location>
</feature>
<dbReference type="GO" id="GO:0052914">
    <property type="term" value="F:16S rRNA (guanine(1207)-N(2))-methyltransferase activity"/>
    <property type="evidence" value="ECO:0007669"/>
    <property type="project" value="UniProtKB-EC"/>
</dbReference>
<evidence type="ECO:0000256" key="5">
    <source>
        <dbReference type="ARBA" id="ARBA00022691"/>
    </source>
</evidence>
<keyword evidence="2 6" id="KW-0698">rRNA processing</keyword>
<keyword evidence="1 6" id="KW-0963">Cytoplasm</keyword>
<comment type="subcellular location">
    <subcellularLocation>
        <location evidence="6">Cytoplasm</location>
    </subcellularLocation>
</comment>
<dbReference type="GO" id="GO:0005737">
    <property type="term" value="C:cytoplasm"/>
    <property type="evidence" value="ECO:0007669"/>
    <property type="project" value="UniProtKB-SubCell"/>
</dbReference>
<dbReference type="InterPro" id="IPR013675">
    <property type="entry name" value="Mtase_sm_N"/>
</dbReference>
<evidence type="ECO:0000256" key="1">
    <source>
        <dbReference type="ARBA" id="ARBA00022490"/>
    </source>
</evidence>
<dbReference type="Pfam" id="PF08468">
    <property type="entry name" value="MTS_N"/>
    <property type="match status" value="1"/>
</dbReference>
<keyword evidence="5 6" id="KW-0949">S-adenosyl-L-methionine</keyword>
<dbReference type="InterPro" id="IPR007848">
    <property type="entry name" value="Small_mtfrase_dom"/>
</dbReference>
<dbReference type="EC" id="2.1.1.172" evidence="6"/>
<dbReference type="InterPro" id="IPR023543">
    <property type="entry name" value="rRNA_ssu_MeTfrase_C"/>
</dbReference>